<feature type="compositionally biased region" description="Polar residues" evidence="1">
    <location>
        <begin position="213"/>
        <end position="225"/>
    </location>
</feature>
<keyword evidence="3" id="KW-1185">Reference proteome</keyword>
<reference evidence="2" key="1">
    <citation type="submission" date="2007-07" db="EMBL/GenBank/DDBJ databases">
        <title>PCAP assembly of the Caenorhabditis remanei genome.</title>
        <authorList>
            <consortium name="The Caenorhabditis remanei Sequencing Consortium"/>
            <person name="Wilson R.K."/>
        </authorList>
    </citation>
    <scope>NUCLEOTIDE SEQUENCE [LARGE SCALE GENOMIC DNA]</scope>
    <source>
        <strain evidence="2">PB4641</strain>
    </source>
</reference>
<evidence type="ECO:0000313" key="2">
    <source>
        <dbReference type="EMBL" id="EFO94220.1"/>
    </source>
</evidence>
<dbReference type="AlphaFoldDB" id="E3NE05"/>
<dbReference type="HOGENOM" id="CLU_1230927_0_0_1"/>
<dbReference type="KEGG" id="crq:GCK72_025196"/>
<gene>
    <name evidence="2" type="ORF">CRE_30455</name>
</gene>
<dbReference type="CTD" id="9822736"/>
<protein>
    <submittedName>
        <fullName evidence="2">Uncharacterized protein</fullName>
    </submittedName>
</protein>
<feature type="region of interest" description="Disordered" evidence="1">
    <location>
        <begin position="1"/>
        <end position="56"/>
    </location>
</feature>
<accession>E3NE05</accession>
<organism evidence="3">
    <name type="scientific">Caenorhabditis remanei</name>
    <name type="common">Caenorhabditis vulgaris</name>
    <dbReference type="NCBI Taxonomy" id="31234"/>
    <lineage>
        <taxon>Eukaryota</taxon>
        <taxon>Metazoa</taxon>
        <taxon>Ecdysozoa</taxon>
        <taxon>Nematoda</taxon>
        <taxon>Chromadorea</taxon>
        <taxon>Rhabditida</taxon>
        <taxon>Rhabditina</taxon>
        <taxon>Rhabditomorpha</taxon>
        <taxon>Rhabditoidea</taxon>
        <taxon>Rhabditidae</taxon>
        <taxon>Peloderinae</taxon>
        <taxon>Caenorhabditis</taxon>
    </lineage>
</organism>
<dbReference type="Proteomes" id="UP000008281">
    <property type="component" value="Unassembled WGS sequence"/>
</dbReference>
<feature type="region of interest" description="Disordered" evidence="1">
    <location>
        <begin position="204"/>
        <end position="225"/>
    </location>
</feature>
<proteinExistence type="predicted"/>
<dbReference type="GeneID" id="9822736"/>
<evidence type="ECO:0000313" key="3">
    <source>
        <dbReference type="Proteomes" id="UP000008281"/>
    </source>
</evidence>
<sequence>MFSPSSSCSPSSSQLLPRSSRSPSPASTLFPAPSSSSQSASPTASSRASSLSPPSQIGHTKDGFLIVFEFTDGYEFEVKYVDDRTSRIHYEPSRIQLTDDLKKKMIEIKRIEDFFKRFESQMEEVKQLPNPKLAAVNLSSGDLYKVDTMTLLSSEMIEVSWPSVLANGLAIREVIDPKEKELEEANKRISELEEENEKRIAELEGVVDRMRNPPQNGSTSQNGST</sequence>
<evidence type="ECO:0000256" key="1">
    <source>
        <dbReference type="SAM" id="MobiDB-lite"/>
    </source>
</evidence>
<dbReference type="EMBL" id="DS268615">
    <property type="protein sequence ID" value="EFO94220.1"/>
    <property type="molecule type" value="Genomic_DNA"/>
</dbReference>
<dbReference type="RefSeq" id="XP_003093402.2">
    <property type="nucleotide sequence ID" value="XM_003093354.2"/>
</dbReference>
<name>E3NE05_CAERE</name>